<dbReference type="Pfam" id="PF04381">
    <property type="entry name" value="RdgC"/>
    <property type="match status" value="1"/>
</dbReference>
<comment type="caution">
    <text evidence="6">The sequence shown here is derived from an EMBL/GenBank/DDBJ whole genome shotgun (WGS) entry which is preliminary data.</text>
</comment>
<evidence type="ECO:0000313" key="6">
    <source>
        <dbReference type="EMBL" id="MDP4537257.1"/>
    </source>
</evidence>
<protein>
    <recommendedName>
        <fullName evidence="3">Recombination-associated protein RdgC</fullName>
    </recommendedName>
</protein>
<sequence>MWFKNLRVYQLNTPLTLSIDAMEQALAEFRFSPCTGQQASSSGFTAPFESTQNFCYQNQQFIFFALKRQEKILPAAVVQDEMQPRLDALEQEKGRSLSRKEKDSLKEDVTFELLPRAFSRSQTIFACFDETNQRILINTSSSSKAEDMLALLRKAFGSLPALPWLDPYKLSAKLQLWLQNQALPNGFTLGAEVELKAPDEEGAKVRFSNHILTTDDVQSHLEDKLVTRLELEQDERLSWKVCDDGSIKGIQYHDSISGHNDELGWEDEEARLAADTLLMCSTLAESLDQLADSVSASADLTP</sequence>
<dbReference type="RefSeq" id="WP_305894521.1">
    <property type="nucleotide sequence ID" value="NZ_JAUZVZ010000022.1"/>
</dbReference>
<evidence type="ECO:0000256" key="2">
    <source>
        <dbReference type="ARBA" id="ARBA00008657"/>
    </source>
</evidence>
<evidence type="ECO:0000256" key="4">
    <source>
        <dbReference type="ARBA" id="ARBA00022490"/>
    </source>
</evidence>
<evidence type="ECO:0000256" key="5">
    <source>
        <dbReference type="ARBA" id="ARBA00023172"/>
    </source>
</evidence>
<dbReference type="PANTHER" id="PTHR38103:SF1">
    <property type="entry name" value="RECOMBINATION-ASSOCIATED PROTEIN RDGC"/>
    <property type="match status" value="1"/>
</dbReference>
<gene>
    <name evidence="6" type="ORF">Q3O60_13780</name>
</gene>
<reference evidence="6 7" key="1">
    <citation type="submission" date="2023-08" db="EMBL/GenBank/DDBJ databases">
        <authorList>
            <person name="Joshi A."/>
            <person name="Thite S."/>
        </authorList>
    </citation>
    <scope>NUCLEOTIDE SEQUENCE [LARGE SCALE GENOMIC DNA]</scope>
    <source>
        <strain evidence="6 7">AC40</strain>
    </source>
</reference>
<dbReference type="InterPro" id="IPR007476">
    <property type="entry name" value="RdgC"/>
</dbReference>
<keyword evidence="4" id="KW-0963">Cytoplasm</keyword>
<evidence type="ECO:0000256" key="1">
    <source>
        <dbReference type="ARBA" id="ARBA00004453"/>
    </source>
</evidence>
<dbReference type="NCBIfam" id="NF001464">
    <property type="entry name" value="PRK00321.1-5"/>
    <property type="match status" value="1"/>
</dbReference>
<dbReference type="EMBL" id="JAUZVZ010000022">
    <property type="protein sequence ID" value="MDP4537257.1"/>
    <property type="molecule type" value="Genomic_DNA"/>
</dbReference>
<comment type="similarity">
    <text evidence="2">Belongs to the RdgC family.</text>
</comment>
<comment type="subcellular location">
    <subcellularLocation>
        <location evidence="1">Cytoplasm</location>
        <location evidence="1">Nucleoid</location>
    </subcellularLocation>
</comment>
<evidence type="ECO:0000313" key="7">
    <source>
        <dbReference type="Proteomes" id="UP001231616"/>
    </source>
</evidence>
<organism evidence="6 7">
    <name type="scientific">Alkalimonas collagenimarina</name>
    <dbReference type="NCBI Taxonomy" id="400390"/>
    <lineage>
        <taxon>Bacteria</taxon>
        <taxon>Pseudomonadati</taxon>
        <taxon>Pseudomonadota</taxon>
        <taxon>Gammaproteobacteria</taxon>
        <taxon>Alkalimonas</taxon>
    </lineage>
</organism>
<dbReference type="Proteomes" id="UP001231616">
    <property type="component" value="Unassembled WGS sequence"/>
</dbReference>
<keyword evidence="7" id="KW-1185">Reference proteome</keyword>
<proteinExistence type="inferred from homology"/>
<dbReference type="PANTHER" id="PTHR38103">
    <property type="entry name" value="RECOMBINATION-ASSOCIATED PROTEIN RDGC"/>
    <property type="match status" value="1"/>
</dbReference>
<keyword evidence="5" id="KW-0233">DNA recombination</keyword>
<evidence type="ECO:0000256" key="3">
    <source>
        <dbReference type="ARBA" id="ARBA00022296"/>
    </source>
</evidence>
<name>A0ABT9H1T4_9GAMM</name>
<accession>A0ABT9H1T4</accession>